<feature type="compositionally biased region" description="Polar residues" evidence="3">
    <location>
        <begin position="1"/>
        <end position="17"/>
    </location>
</feature>
<evidence type="ECO:0000256" key="3">
    <source>
        <dbReference type="SAM" id="MobiDB-lite"/>
    </source>
</evidence>
<dbReference type="PANTHER" id="PTHR37534:SF24">
    <property type="entry name" value="MISCELLANEOUS ZN(II)2CYS6 TRANSCRIPTION FACTOR (EUROFUNG)-RELATED"/>
    <property type="match status" value="1"/>
</dbReference>
<dbReference type="GO" id="GO:0000976">
    <property type="term" value="F:transcription cis-regulatory region binding"/>
    <property type="evidence" value="ECO:0007669"/>
    <property type="project" value="TreeGrafter"/>
</dbReference>
<sequence length="523" mass="57234">MLSPTPLNSVESSGPRSQSHDPSHSHAQTPPYFGVAATSPAASSGWGLGDPAPLQHLSSEASTSPADSWRLDEFVTDPGYLAYQEELRCLIINTAQTAAPTREGTPEAAVYGGFAAGGFAAPGTISSDQGTARRQAGQILGTGRRLEYLKNYVGEVAPWLDMFDSDRAFGIQVPVLSRSSPALMYAVLALSARQMERKEGRQTSFDSLELYQEAIRLLTPLLQSRDQKIIPICTILCCLEMMSASAQDWRKHLEGCAALFDSFDVHGFSGGLLQAVFWCYARMDLCGALISDGTESTLLTPSKWLPSGVSHDEARELFHQSRTPDMHANHAVYLCSKVCELVADRTRHFELGGADRCDADELADRWVRLWEDLQAWTRDRPPELLPVQSVQSIPFPQILFLHWAAISSNQLYHTACALLLGSMPRPPNPKQLLGVTGSVVWHAKCICGISLANPHQGCLNNAIQPLWVAGRLLSHRSEHAVLVRLIRSIEAVTGWGTCWRIDDLEAAWGYKVCKELKTAGTAG</sequence>
<name>A0AAD8PQX2_9PEZI</name>
<keyword evidence="5" id="KW-1185">Reference proteome</keyword>
<dbReference type="Proteomes" id="UP001230504">
    <property type="component" value="Unassembled WGS sequence"/>
</dbReference>
<comment type="caution">
    <text evidence="4">The sequence shown here is derived from an EMBL/GenBank/DDBJ whole genome shotgun (WGS) entry which is preliminary data.</text>
</comment>
<dbReference type="GO" id="GO:0005634">
    <property type="term" value="C:nucleus"/>
    <property type="evidence" value="ECO:0007669"/>
    <property type="project" value="UniProtKB-SubCell"/>
</dbReference>
<keyword evidence="2" id="KW-0539">Nucleus</keyword>
<dbReference type="GeneID" id="85439791"/>
<dbReference type="RefSeq" id="XP_060410105.1">
    <property type="nucleotide sequence ID" value="XM_060555551.1"/>
</dbReference>
<dbReference type="CDD" id="cd12148">
    <property type="entry name" value="fungal_TF_MHR"/>
    <property type="match status" value="1"/>
</dbReference>
<dbReference type="InterPro" id="IPR021858">
    <property type="entry name" value="Fun_TF"/>
</dbReference>
<organism evidence="4 5">
    <name type="scientific">Colletotrichum navitas</name>
    <dbReference type="NCBI Taxonomy" id="681940"/>
    <lineage>
        <taxon>Eukaryota</taxon>
        <taxon>Fungi</taxon>
        <taxon>Dikarya</taxon>
        <taxon>Ascomycota</taxon>
        <taxon>Pezizomycotina</taxon>
        <taxon>Sordariomycetes</taxon>
        <taxon>Hypocreomycetidae</taxon>
        <taxon>Glomerellales</taxon>
        <taxon>Glomerellaceae</taxon>
        <taxon>Colletotrichum</taxon>
        <taxon>Colletotrichum graminicola species complex</taxon>
    </lineage>
</organism>
<feature type="region of interest" description="Disordered" evidence="3">
    <location>
        <begin position="1"/>
        <end position="66"/>
    </location>
</feature>
<evidence type="ECO:0000313" key="4">
    <source>
        <dbReference type="EMBL" id="KAK1574607.1"/>
    </source>
</evidence>
<dbReference type="EMBL" id="JAHLJV010000073">
    <property type="protein sequence ID" value="KAK1574607.1"/>
    <property type="molecule type" value="Genomic_DNA"/>
</dbReference>
<evidence type="ECO:0000256" key="1">
    <source>
        <dbReference type="ARBA" id="ARBA00004123"/>
    </source>
</evidence>
<dbReference type="Pfam" id="PF11951">
    <property type="entry name" value="Fungal_trans_2"/>
    <property type="match status" value="1"/>
</dbReference>
<evidence type="ECO:0000313" key="5">
    <source>
        <dbReference type="Proteomes" id="UP001230504"/>
    </source>
</evidence>
<evidence type="ECO:0000256" key="2">
    <source>
        <dbReference type="ARBA" id="ARBA00023242"/>
    </source>
</evidence>
<accession>A0AAD8PQX2</accession>
<dbReference type="PANTHER" id="PTHR37534">
    <property type="entry name" value="TRANSCRIPTIONAL ACTIVATOR PROTEIN UGA3"/>
    <property type="match status" value="1"/>
</dbReference>
<comment type="subcellular location">
    <subcellularLocation>
        <location evidence="1">Nucleus</location>
    </subcellularLocation>
</comment>
<proteinExistence type="predicted"/>
<dbReference type="AlphaFoldDB" id="A0AAD8PQX2"/>
<gene>
    <name evidence="4" type="ORF">LY79DRAFT_523571</name>
</gene>
<dbReference type="GO" id="GO:0003700">
    <property type="term" value="F:DNA-binding transcription factor activity"/>
    <property type="evidence" value="ECO:0007669"/>
    <property type="project" value="TreeGrafter"/>
</dbReference>
<reference evidence="4" key="1">
    <citation type="submission" date="2021-06" db="EMBL/GenBank/DDBJ databases">
        <title>Comparative genomics, transcriptomics and evolutionary studies reveal genomic signatures of adaptation to plant cell wall in hemibiotrophic fungi.</title>
        <authorList>
            <consortium name="DOE Joint Genome Institute"/>
            <person name="Baroncelli R."/>
            <person name="Diaz J.F."/>
            <person name="Benocci T."/>
            <person name="Peng M."/>
            <person name="Battaglia E."/>
            <person name="Haridas S."/>
            <person name="Andreopoulos W."/>
            <person name="Labutti K."/>
            <person name="Pangilinan J."/>
            <person name="Floch G.L."/>
            <person name="Makela M.R."/>
            <person name="Henrissat B."/>
            <person name="Grigoriev I.V."/>
            <person name="Crouch J.A."/>
            <person name="De Vries R.P."/>
            <person name="Sukno S.A."/>
            <person name="Thon M.R."/>
        </authorList>
    </citation>
    <scope>NUCLEOTIDE SEQUENCE</scope>
    <source>
        <strain evidence="4">CBS 125086</strain>
    </source>
</reference>
<protein>
    <submittedName>
        <fullName evidence="4">C6 zinc finger domain-containing protein</fullName>
    </submittedName>
</protein>
<feature type="compositionally biased region" description="Polar residues" evidence="3">
    <location>
        <begin position="56"/>
        <end position="66"/>
    </location>
</feature>
<dbReference type="GO" id="GO:0045944">
    <property type="term" value="P:positive regulation of transcription by RNA polymerase II"/>
    <property type="evidence" value="ECO:0007669"/>
    <property type="project" value="TreeGrafter"/>
</dbReference>